<feature type="transmembrane region" description="Helical" evidence="1">
    <location>
        <begin position="207"/>
        <end position="231"/>
    </location>
</feature>
<dbReference type="SUPFAM" id="SSF81321">
    <property type="entry name" value="Family A G protein-coupled receptor-like"/>
    <property type="match status" value="1"/>
</dbReference>
<feature type="transmembrane region" description="Helical" evidence="1">
    <location>
        <begin position="79"/>
        <end position="96"/>
    </location>
</feature>
<dbReference type="PANTHER" id="PTHR31748">
    <property type="entry name" value="SERPENTINE RECEPTOR, CLASS V"/>
    <property type="match status" value="1"/>
</dbReference>
<evidence type="ECO:0000256" key="1">
    <source>
        <dbReference type="SAM" id="Phobius"/>
    </source>
</evidence>
<dbReference type="FunCoup" id="A8WMT9">
    <property type="interactions" value="5"/>
</dbReference>
<reference evidence="2 3" key="1">
    <citation type="journal article" date="2003" name="PLoS Biol.">
        <title>The genome sequence of Caenorhabditis briggsae: a platform for comparative genomics.</title>
        <authorList>
            <person name="Stein L.D."/>
            <person name="Bao Z."/>
            <person name="Blasiar D."/>
            <person name="Blumenthal T."/>
            <person name="Brent M.R."/>
            <person name="Chen N."/>
            <person name="Chinwalla A."/>
            <person name="Clarke L."/>
            <person name="Clee C."/>
            <person name="Coghlan A."/>
            <person name="Coulson A."/>
            <person name="D'Eustachio P."/>
            <person name="Fitch D.H."/>
            <person name="Fulton L.A."/>
            <person name="Fulton R.E."/>
            <person name="Griffiths-Jones S."/>
            <person name="Harris T.W."/>
            <person name="Hillier L.W."/>
            <person name="Kamath R."/>
            <person name="Kuwabara P.E."/>
            <person name="Mardis E.R."/>
            <person name="Marra M.A."/>
            <person name="Miner T.L."/>
            <person name="Minx P."/>
            <person name="Mullikin J.C."/>
            <person name="Plumb R.W."/>
            <person name="Rogers J."/>
            <person name="Schein J.E."/>
            <person name="Sohrmann M."/>
            <person name="Spieth J."/>
            <person name="Stajich J.E."/>
            <person name="Wei C."/>
            <person name="Willey D."/>
            <person name="Wilson R.K."/>
            <person name="Durbin R."/>
            <person name="Waterston R.H."/>
        </authorList>
    </citation>
    <scope>NUCLEOTIDE SEQUENCE [LARGE SCALE GENOMIC DNA]</scope>
    <source>
        <strain evidence="2 3">AF16</strain>
    </source>
</reference>
<dbReference type="InterPro" id="IPR019426">
    <property type="entry name" value="7TM_GPCR_serpentine_rcpt_Srv"/>
</dbReference>
<gene>
    <name evidence="4" type="primary">srv-16.2</name>
    <name evidence="2 4" type="ORF">CBG00323</name>
    <name evidence="2" type="ORF">CBG_00323</name>
</gene>
<keyword evidence="1" id="KW-0812">Transmembrane</keyword>
<dbReference type="Proteomes" id="UP000008549">
    <property type="component" value="Unassembled WGS sequence"/>
</dbReference>
<evidence type="ECO:0000313" key="4">
    <source>
        <dbReference type="WormBase" id="CBG00323"/>
    </source>
</evidence>
<feature type="transmembrane region" description="Helical" evidence="1">
    <location>
        <begin position="116"/>
        <end position="139"/>
    </location>
</feature>
<keyword evidence="1" id="KW-1133">Transmembrane helix</keyword>
<feature type="transmembrane region" description="Helical" evidence="1">
    <location>
        <begin position="160"/>
        <end position="182"/>
    </location>
</feature>
<keyword evidence="1" id="KW-0472">Membrane</keyword>
<dbReference type="WormBase" id="CBG00323">
    <property type="protein sequence ID" value="CBP49954"/>
    <property type="gene ID" value="WBGene00023731"/>
    <property type="gene designation" value="Cbr-srv-16.2"/>
</dbReference>
<accession>A8WMT9</accession>
<dbReference type="EMBL" id="HE600968">
    <property type="protein sequence ID" value="CAP21794.2"/>
    <property type="molecule type" value="Genomic_DNA"/>
</dbReference>
<sequence length="361" mass="41590">MSLPPEFWALAEASNSLTVDDRIVYIVETTQFCVFLLTMSIYLIIVWALIEAQNKKIDELNSPFFKLCLSTAGVDICELKLFNFFTLLTNYLGAMFPKWGWFPTVYLFLGNPYGKIYLYFAWCTGSGVCQAMGVSVLASNRLSVMLFPTSFHKVQMWMGYRLWIAIAIQYLTGLLIGLATFLNPVELFRNKNNGISQIFSKPMTNTFFAIGGVFLLINSIYLLCTYCYLFWVLRKRQKMPPTTMVIRSRTKERAKMRETRLFTMSTIIVGVQLCILTLFIFKGADILAFTTDQFYLVYNAVRPLCKHQSISSLGFLRLSSEIYTSKTGICEENEKYHICNTDVCIIIFQTNKSKTFENYWL</sequence>
<proteinExistence type="predicted"/>
<dbReference type="STRING" id="6238.A8WMT9"/>
<feature type="transmembrane region" description="Helical" evidence="1">
    <location>
        <begin position="23"/>
        <end position="50"/>
    </location>
</feature>
<dbReference type="AlphaFoldDB" id="A8WMT9"/>
<name>A8WMT9_CAEBR</name>
<dbReference type="Pfam" id="PF10323">
    <property type="entry name" value="7TM_GPCR_Srv"/>
    <property type="match status" value="1"/>
</dbReference>
<reference evidence="2 3" key="2">
    <citation type="journal article" date="2011" name="PLoS Genet.">
        <title>Caenorhabditis briggsae recombinant inbred line genotypes reveal inter-strain incompatibility and the evolution of recombination.</title>
        <authorList>
            <person name="Ross J.A."/>
            <person name="Koboldt D.C."/>
            <person name="Staisch J.E."/>
            <person name="Chamberlin H.M."/>
            <person name="Gupta B.P."/>
            <person name="Miller R.D."/>
            <person name="Baird S.E."/>
            <person name="Haag E.S."/>
        </authorList>
    </citation>
    <scope>NUCLEOTIDE SEQUENCE [LARGE SCALE GENOMIC DNA]</scope>
    <source>
        <strain evidence="2 3">AF16</strain>
    </source>
</reference>
<dbReference type="InParanoid" id="A8WMT9"/>
<feature type="transmembrane region" description="Helical" evidence="1">
    <location>
        <begin position="261"/>
        <end position="281"/>
    </location>
</feature>
<evidence type="ECO:0000313" key="2">
    <source>
        <dbReference type="EMBL" id="CAP21794.2"/>
    </source>
</evidence>
<protein>
    <submittedName>
        <fullName evidence="2">Protein CBG00323</fullName>
    </submittedName>
</protein>
<dbReference type="eggNOG" id="ENOG502TFRA">
    <property type="taxonomic scope" value="Eukaryota"/>
</dbReference>
<keyword evidence="3" id="KW-1185">Reference proteome</keyword>
<evidence type="ECO:0000313" key="3">
    <source>
        <dbReference type="Proteomes" id="UP000008549"/>
    </source>
</evidence>
<dbReference type="PANTHER" id="PTHR31748:SF2">
    <property type="entry name" value="G-PROTEIN COUPLED RECEPTORS FAMILY 1 PROFILE DOMAIN-CONTAINING PROTEIN"/>
    <property type="match status" value="1"/>
</dbReference>
<organism evidence="2 3">
    <name type="scientific">Caenorhabditis briggsae</name>
    <dbReference type="NCBI Taxonomy" id="6238"/>
    <lineage>
        <taxon>Eukaryota</taxon>
        <taxon>Metazoa</taxon>
        <taxon>Ecdysozoa</taxon>
        <taxon>Nematoda</taxon>
        <taxon>Chromadorea</taxon>
        <taxon>Rhabditida</taxon>
        <taxon>Rhabditina</taxon>
        <taxon>Rhabditomorpha</taxon>
        <taxon>Rhabditoidea</taxon>
        <taxon>Rhabditidae</taxon>
        <taxon>Peloderinae</taxon>
        <taxon>Caenorhabditis</taxon>
    </lineage>
</organism>